<comment type="caution">
    <text evidence="1">The sequence shown here is derived from an EMBL/GenBank/DDBJ whole genome shotgun (WGS) entry which is preliminary data.</text>
</comment>
<evidence type="ECO:0008006" key="3">
    <source>
        <dbReference type="Google" id="ProtNLM"/>
    </source>
</evidence>
<evidence type="ECO:0000313" key="2">
    <source>
        <dbReference type="Proteomes" id="UP000772591"/>
    </source>
</evidence>
<reference evidence="1 2" key="1">
    <citation type="journal article" date="2021" name="Int. J. Syst. Evol. Microbiol.">
        <title>Pseudomonas piscium sp. nov., Pseudomonas pisciculturae sp. nov., Pseudomonas mucoides sp. nov. and Pseudomonas neuropathica sp. nov. isolated from rainbow trout.</title>
        <authorList>
            <person name="Duman M."/>
            <person name="Mulet M."/>
            <person name="Altun S."/>
            <person name="Saticioglu I.B."/>
            <person name="Gomila M."/>
            <person name="Lalucat J."/>
            <person name="Garcia-Valdes E."/>
        </authorList>
    </citation>
    <scope>NUCLEOTIDE SEQUENCE [LARGE SCALE GENOMIC DNA]</scope>
    <source>
        <strain evidence="1 2">LMG 28632</strain>
    </source>
</reference>
<sequence>MDIKGFCVEHAIDLSRCGVTLVGGSFNLIELDISPAELLILAEEDFQRGGLSALINSISNTKRAIVCQMDRLLKSFGCESFKLDVPEKVARLRGLGLLAPELLRKIVKLRNTLEHEFKAPTLEQVEDALDIARLFVMSTSAMFTPFEDTLEFSLRKASVPHPIKYLTAGLNREAGSVFYTVYVYGGDGYNSLSQCTIPSGHVLFDQLVKLSASLMMKYNVDQACKDFDAVYAAL</sequence>
<dbReference type="EMBL" id="JADEVO010000024">
    <property type="protein sequence ID" value="MBN3967024.1"/>
    <property type="molecule type" value="Genomic_DNA"/>
</dbReference>
<accession>A0ABS3AIN0</accession>
<dbReference type="RefSeq" id="WP_205893306.1">
    <property type="nucleotide sequence ID" value="NZ_JADEVO010000024.1"/>
</dbReference>
<proteinExistence type="predicted"/>
<evidence type="ECO:0000313" key="1">
    <source>
        <dbReference type="EMBL" id="MBN3967024.1"/>
    </source>
</evidence>
<name>A0ABS3AIN0_9PSED</name>
<keyword evidence="2" id="KW-1185">Reference proteome</keyword>
<gene>
    <name evidence="1" type="ORF">IMW75_17295</name>
</gene>
<protein>
    <recommendedName>
        <fullName evidence="3">DUF4145 domain-containing protein</fullName>
    </recommendedName>
</protein>
<organism evidence="1 2">
    <name type="scientific">Pseudomonas gregormendelii</name>
    <dbReference type="NCBI Taxonomy" id="1628277"/>
    <lineage>
        <taxon>Bacteria</taxon>
        <taxon>Pseudomonadati</taxon>
        <taxon>Pseudomonadota</taxon>
        <taxon>Gammaproteobacteria</taxon>
        <taxon>Pseudomonadales</taxon>
        <taxon>Pseudomonadaceae</taxon>
        <taxon>Pseudomonas</taxon>
    </lineage>
</organism>
<dbReference type="Proteomes" id="UP000772591">
    <property type="component" value="Unassembled WGS sequence"/>
</dbReference>